<keyword evidence="3" id="KW-1185">Reference proteome</keyword>
<feature type="transmembrane region" description="Helical" evidence="1">
    <location>
        <begin position="42"/>
        <end position="61"/>
    </location>
</feature>
<accession>A0A1D2VHC5</accession>
<dbReference type="InParanoid" id="A0A1D2VHC5"/>
<proteinExistence type="predicted"/>
<sequence length="112" mass="12921">MVIQLRQFQTACVKALSFSWIKSVFWCCFHPDIQIYHLASTALLPQAYFATSFLFVSIFNNVPHVASSFDFPSSLVLSPSLTFNINIPLTASFFFFSIFCKTIQNRRFIIYN</sequence>
<keyword evidence="1" id="KW-0472">Membrane</keyword>
<evidence type="ECO:0000313" key="2">
    <source>
        <dbReference type="EMBL" id="ODV61054.1"/>
    </source>
</evidence>
<dbReference type="GeneID" id="30962860"/>
<evidence type="ECO:0000313" key="3">
    <source>
        <dbReference type="Proteomes" id="UP000095038"/>
    </source>
</evidence>
<dbReference type="EMBL" id="KV454480">
    <property type="protein sequence ID" value="ODV61054.1"/>
    <property type="molecule type" value="Genomic_DNA"/>
</dbReference>
<dbReference type="AlphaFoldDB" id="A0A1D2VHC5"/>
<dbReference type="Proteomes" id="UP000095038">
    <property type="component" value="Unassembled WGS sequence"/>
</dbReference>
<feature type="transmembrane region" description="Helical" evidence="1">
    <location>
        <begin position="81"/>
        <end position="100"/>
    </location>
</feature>
<keyword evidence="1" id="KW-1133">Transmembrane helix</keyword>
<gene>
    <name evidence="2" type="ORF">ASCRUDRAFT_145816</name>
</gene>
<evidence type="ECO:0000256" key="1">
    <source>
        <dbReference type="SAM" id="Phobius"/>
    </source>
</evidence>
<reference evidence="3" key="1">
    <citation type="submission" date="2016-05" db="EMBL/GenBank/DDBJ databases">
        <title>Comparative genomics of biotechnologically important yeasts.</title>
        <authorList>
            <consortium name="DOE Joint Genome Institute"/>
            <person name="Riley R."/>
            <person name="Haridas S."/>
            <person name="Wolfe K.H."/>
            <person name="Lopes M.R."/>
            <person name="Hittinger C.T."/>
            <person name="Goker M."/>
            <person name="Salamov A."/>
            <person name="Wisecaver J."/>
            <person name="Long T.M."/>
            <person name="Aerts A.L."/>
            <person name="Barry K."/>
            <person name="Choi C."/>
            <person name="Clum A."/>
            <person name="Coughlan A.Y."/>
            <person name="Deshpande S."/>
            <person name="Douglass A.P."/>
            <person name="Hanson S.J."/>
            <person name="Klenk H.-P."/>
            <person name="Labutti K."/>
            <person name="Lapidus A."/>
            <person name="Lindquist E."/>
            <person name="Lipzen A."/>
            <person name="Meier-Kolthoff J.P."/>
            <person name="Ohm R.A."/>
            <person name="Otillar R.P."/>
            <person name="Pangilinan J."/>
            <person name="Peng Y."/>
            <person name="Rokas A."/>
            <person name="Rosa C.A."/>
            <person name="Scheuner C."/>
            <person name="Sibirny A.A."/>
            <person name="Slot J.C."/>
            <person name="Stielow J.B."/>
            <person name="Sun H."/>
            <person name="Kurtzman C.P."/>
            <person name="Blackwell M."/>
            <person name="Grigoriev I.V."/>
            <person name="Jeffries T.W."/>
        </authorList>
    </citation>
    <scope>NUCLEOTIDE SEQUENCE [LARGE SCALE GENOMIC DNA]</scope>
    <source>
        <strain evidence="3">DSM 1968</strain>
    </source>
</reference>
<protein>
    <submittedName>
        <fullName evidence="2">Uncharacterized protein</fullName>
    </submittedName>
</protein>
<organism evidence="2 3">
    <name type="scientific">Ascoidea rubescens DSM 1968</name>
    <dbReference type="NCBI Taxonomy" id="1344418"/>
    <lineage>
        <taxon>Eukaryota</taxon>
        <taxon>Fungi</taxon>
        <taxon>Dikarya</taxon>
        <taxon>Ascomycota</taxon>
        <taxon>Saccharomycotina</taxon>
        <taxon>Saccharomycetes</taxon>
        <taxon>Ascoideaceae</taxon>
        <taxon>Ascoidea</taxon>
    </lineage>
</organism>
<dbReference type="RefSeq" id="XP_020047361.1">
    <property type="nucleotide sequence ID" value="XM_020189224.1"/>
</dbReference>
<keyword evidence="1" id="KW-0812">Transmembrane</keyword>
<name>A0A1D2VHC5_9ASCO</name>